<evidence type="ECO:0000313" key="3">
    <source>
        <dbReference type="EMBL" id="OKH36650.1"/>
    </source>
</evidence>
<dbReference type="SMART" id="SM00930">
    <property type="entry name" value="NIL"/>
    <property type="match status" value="1"/>
</dbReference>
<dbReference type="InterPro" id="IPR018449">
    <property type="entry name" value="NIL_domain"/>
</dbReference>
<dbReference type="OrthoDB" id="457861at2"/>
<feature type="region of interest" description="Disordered" evidence="1">
    <location>
        <begin position="1"/>
        <end position="33"/>
    </location>
</feature>
<sequence length="115" mass="13158">MASTNQIEPTFQPIHPKKDVTETSVNSDNRPTQTRIRIKIPQKYHQEPIISRLISDHKLTVNLNQALLGANASNDGWFDLDLQGSSRQIQSALIYLAEMDIEIWSKSTDPEEEIW</sequence>
<gene>
    <name evidence="3" type="ORF">NIES2119_16620</name>
</gene>
<dbReference type="EMBL" id="MRCE01000015">
    <property type="protein sequence ID" value="OKH36650.1"/>
    <property type="molecule type" value="Genomic_DNA"/>
</dbReference>
<evidence type="ECO:0000259" key="2">
    <source>
        <dbReference type="SMART" id="SM00930"/>
    </source>
</evidence>
<organism evidence="3 4">
    <name type="scientific">[Phormidium ambiguum] IAM M-71</name>
    <dbReference type="NCBI Taxonomy" id="454136"/>
    <lineage>
        <taxon>Bacteria</taxon>
        <taxon>Bacillati</taxon>
        <taxon>Cyanobacteriota</taxon>
        <taxon>Cyanophyceae</taxon>
        <taxon>Oscillatoriophycideae</taxon>
        <taxon>Aerosakkonematales</taxon>
        <taxon>Aerosakkonemataceae</taxon>
        <taxon>Floridanema</taxon>
    </lineage>
</organism>
<evidence type="ECO:0000256" key="1">
    <source>
        <dbReference type="SAM" id="MobiDB-lite"/>
    </source>
</evidence>
<dbReference type="STRING" id="454136.NIES2119_16620"/>
<dbReference type="Proteomes" id="UP000185860">
    <property type="component" value="Unassembled WGS sequence"/>
</dbReference>
<proteinExistence type="predicted"/>
<dbReference type="InterPro" id="IPR045865">
    <property type="entry name" value="ACT-like_dom_sf"/>
</dbReference>
<dbReference type="RefSeq" id="WP_073594615.1">
    <property type="nucleotide sequence ID" value="NZ_MRCE01000015.1"/>
</dbReference>
<dbReference type="Pfam" id="PF09383">
    <property type="entry name" value="NIL"/>
    <property type="match status" value="1"/>
</dbReference>
<dbReference type="Gene3D" id="3.30.70.260">
    <property type="match status" value="1"/>
</dbReference>
<reference evidence="3 4" key="1">
    <citation type="submission" date="2016-11" db="EMBL/GenBank/DDBJ databases">
        <title>Draft Genome Sequences of Nine Cyanobacterial Strains from Diverse Habitats.</title>
        <authorList>
            <person name="Zhu T."/>
            <person name="Hou S."/>
            <person name="Lu X."/>
            <person name="Hess W.R."/>
        </authorList>
    </citation>
    <scope>NUCLEOTIDE SEQUENCE [LARGE SCALE GENOMIC DNA]</scope>
    <source>
        <strain evidence="3 4">IAM M-71</strain>
    </source>
</reference>
<evidence type="ECO:0000313" key="4">
    <source>
        <dbReference type="Proteomes" id="UP000185860"/>
    </source>
</evidence>
<protein>
    <submittedName>
        <fullName evidence="3">ABC transporter</fullName>
    </submittedName>
</protein>
<dbReference type="SUPFAM" id="SSF55021">
    <property type="entry name" value="ACT-like"/>
    <property type="match status" value="1"/>
</dbReference>
<name>A0A1U7IHU3_9CYAN</name>
<feature type="domain" description="NIL" evidence="2">
    <location>
        <begin position="32"/>
        <end position="106"/>
    </location>
</feature>
<dbReference type="AlphaFoldDB" id="A0A1U7IHU3"/>
<comment type="caution">
    <text evidence="3">The sequence shown here is derived from an EMBL/GenBank/DDBJ whole genome shotgun (WGS) entry which is preliminary data.</text>
</comment>
<accession>A0A1U7IHU3</accession>
<feature type="compositionally biased region" description="Polar residues" evidence="1">
    <location>
        <begin position="22"/>
        <end position="33"/>
    </location>
</feature>